<protein>
    <recommendedName>
        <fullName evidence="2">Glycosyl transferase family 1 domain-containing protein</fullName>
    </recommendedName>
</protein>
<name>A0A382W178_9ZZZZ</name>
<sequence>PIKELLSNCDLHVSIAPDNFDASSVILEAMIIGRPTLNIQLQKNEIEFEFMKAGAIKTINYDSDIKEAIFDLISHHGTEELFNNSQNFLNKYMKNRGNAVKKLIDSIEDLMTRN</sequence>
<feature type="non-terminal residue" evidence="1">
    <location>
        <position position="1"/>
    </location>
</feature>
<gene>
    <name evidence="1" type="ORF">METZ01_LOCUS405450</name>
</gene>
<dbReference type="EMBL" id="UINC01156274">
    <property type="protein sequence ID" value="SVD52596.1"/>
    <property type="molecule type" value="Genomic_DNA"/>
</dbReference>
<dbReference type="SUPFAM" id="SSF53756">
    <property type="entry name" value="UDP-Glycosyltransferase/glycogen phosphorylase"/>
    <property type="match status" value="1"/>
</dbReference>
<proteinExistence type="predicted"/>
<evidence type="ECO:0000313" key="1">
    <source>
        <dbReference type="EMBL" id="SVD52596.1"/>
    </source>
</evidence>
<reference evidence="1" key="1">
    <citation type="submission" date="2018-05" db="EMBL/GenBank/DDBJ databases">
        <authorList>
            <person name="Lanie J.A."/>
            <person name="Ng W.-L."/>
            <person name="Kazmierczak K.M."/>
            <person name="Andrzejewski T.M."/>
            <person name="Davidsen T.M."/>
            <person name="Wayne K.J."/>
            <person name="Tettelin H."/>
            <person name="Glass J.I."/>
            <person name="Rusch D."/>
            <person name="Podicherti R."/>
            <person name="Tsui H.-C.T."/>
            <person name="Winkler M.E."/>
        </authorList>
    </citation>
    <scope>NUCLEOTIDE SEQUENCE</scope>
</reference>
<accession>A0A382W178</accession>
<organism evidence="1">
    <name type="scientific">marine metagenome</name>
    <dbReference type="NCBI Taxonomy" id="408172"/>
    <lineage>
        <taxon>unclassified sequences</taxon>
        <taxon>metagenomes</taxon>
        <taxon>ecological metagenomes</taxon>
    </lineage>
</organism>
<evidence type="ECO:0008006" key="2">
    <source>
        <dbReference type="Google" id="ProtNLM"/>
    </source>
</evidence>
<dbReference type="AlphaFoldDB" id="A0A382W178"/>